<dbReference type="RefSeq" id="WP_078929086.1">
    <property type="nucleotide sequence ID" value="NZ_FUXX01000031.1"/>
</dbReference>
<evidence type="ECO:0000259" key="2">
    <source>
        <dbReference type="Pfam" id="PF11008"/>
    </source>
</evidence>
<dbReference type="PROSITE" id="PS51257">
    <property type="entry name" value="PROKAR_LIPOPROTEIN"/>
    <property type="match status" value="1"/>
</dbReference>
<sequence length="173" mass="19942">MKKISVLIAVITCLFTLSGCVADYASVDDEKFAKTFKIKDPNTSQIYIYRPKHYFGSWMKKRVWVDGKFAADLTNETFFVAVVKPGQHIVSTRSEFGNNHITFKTKPGRNYYVKQNIKYGVFAPGSGIRLMSYKVAMKDILNLDLVEGFEDDEKDIDKKDFHDLKKELYSKKQ</sequence>
<dbReference type="EMBL" id="FUXX01000031">
    <property type="protein sequence ID" value="SKA65781.1"/>
    <property type="molecule type" value="Genomic_DNA"/>
</dbReference>
<name>A0A1T4VMP1_9GAMM</name>
<keyword evidence="4" id="KW-1185">Reference proteome</keyword>
<keyword evidence="1" id="KW-0732">Signal</keyword>
<protein>
    <recommendedName>
        <fullName evidence="2">DUF2846 domain-containing protein</fullName>
    </recommendedName>
</protein>
<reference evidence="4" key="1">
    <citation type="submission" date="2017-02" db="EMBL/GenBank/DDBJ databases">
        <authorList>
            <person name="Varghese N."/>
            <person name="Submissions S."/>
        </authorList>
    </citation>
    <scope>NUCLEOTIDE SEQUENCE [LARGE SCALE GENOMIC DNA]</scope>
    <source>
        <strain evidence="4">DSM 3072</strain>
    </source>
</reference>
<feature type="chain" id="PRO_5012211020" description="DUF2846 domain-containing protein" evidence="1">
    <location>
        <begin position="23"/>
        <end position="173"/>
    </location>
</feature>
<dbReference type="InterPro" id="IPR022548">
    <property type="entry name" value="DUF2846"/>
</dbReference>
<evidence type="ECO:0000256" key="1">
    <source>
        <dbReference type="SAM" id="SignalP"/>
    </source>
</evidence>
<dbReference type="Proteomes" id="UP000242432">
    <property type="component" value="Unassembled WGS sequence"/>
</dbReference>
<dbReference type="Pfam" id="PF11008">
    <property type="entry name" value="DUF2846"/>
    <property type="match status" value="1"/>
</dbReference>
<accession>A0A1T4VMP1</accession>
<feature type="domain" description="DUF2846" evidence="2">
    <location>
        <begin position="42"/>
        <end position="122"/>
    </location>
</feature>
<gene>
    <name evidence="3" type="ORF">SAMN02745213_01698</name>
</gene>
<evidence type="ECO:0000313" key="3">
    <source>
        <dbReference type="EMBL" id="SKA65781.1"/>
    </source>
</evidence>
<dbReference type="AlphaFoldDB" id="A0A1T4VMP1"/>
<proteinExistence type="predicted"/>
<dbReference type="STRING" id="83771.SAMN02910357_00276"/>
<evidence type="ECO:0000313" key="4">
    <source>
        <dbReference type="Proteomes" id="UP000242432"/>
    </source>
</evidence>
<feature type="signal peptide" evidence="1">
    <location>
        <begin position="1"/>
        <end position="22"/>
    </location>
</feature>
<organism evidence="3 4">
    <name type="scientific">Succinivibrio dextrinosolvens DSM 3072</name>
    <dbReference type="NCBI Taxonomy" id="1123324"/>
    <lineage>
        <taxon>Bacteria</taxon>
        <taxon>Pseudomonadati</taxon>
        <taxon>Pseudomonadota</taxon>
        <taxon>Gammaproteobacteria</taxon>
        <taxon>Aeromonadales</taxon>
        <taxon>Succinivibrionaceae</taxon>
        <taxon>Succinivibrio</taxon>
    </lineage>
</organism>